<reference evidence="2" key="1">
    <citation type="submission" date="2016-10" db="EMBL/GenBank/DDBJ databases">
        <authorList>
            <person name="Varghese N."/>
            <person name="Submissions S."/>
        </authorList>
    </citation>
    <scope>NUCLEOTIDE SEQUENCE [LARGE SCALE GENOMIC DNA]</scope>
    <source>
        <strain evidence="2">DSM 44544</strain>
    </source>
</reference>
<dbReference type="OrthoDB" id="4549282at2"/>
<dbReference type="STRING" id="208445.SAMN04489727_6286"/>
<dbReference type="AlphaFoldDB" id="A0A1H4XQY3"/>
<evidence type="ECO:0000313" key="2">
    <source>
        <dbReference type="Proteomes" id="UP000199622"/>
    </source>
</evidence>
<gene>
    <name evidence="1" type="ORF">SAMN04489727_6286</name>
</gene>
<name>A0A1H4XQY3_9PSEU</name>
<sequence>MSDDLIFRTPVPARRSADDWAAIVDRLAGTLSDALGVPLRVEGRDVVDDVALTCRVATTSPVAGLLGIGLTATIGLEVIERRPVVNAFVFLFAGGTRLALRGTAESYAELVYEPGRWRLAAWTEDEYGEFTGRPAPR</sequence>
<dbReference type="RefSeq" id="WP_091314069.1">
    <property type="nucleotide sequence ID" value="NZ_FNSO01000004.1"/>
</dbReference>
<dbReference type="Proteomes" id="UP000199622">
    <property type="component" value="Unassembled WGS sequence"/>
</dbReference>
<accession>A0A1H4XQY3</accession>
<keyword evidence="2" id="KW-1185">Reference proteome</keyword>
<organism evidence="1 2">
    <name type="scientific">Amycolatopsis tolypomycina</name>
    <dbReference type="NCBI Taxonomy" id="208445"/>
    <lineage>
        <taxon>Bacteria</taxon>
        <taxon>Bacillati</taxon>
        <taxon>Actinomycetota</taxon>
        <taxon>Actinomycetes</taxon>
        <taxon>Pseudonocardiales</taxon>
        <taxon>Pseudonocardiaceae</taxon>
        <taxon>Amycolatopsis</taxon>
    </lineage>
</organism>
<proteinExistence type="predicted"/>
<dbReference type="EMBL" id="FNSO01000004">
    <property type="protein sequence ID" value="SED07288.1"/>
    <property type="molecule type" value="Genomic_DNA"/>
</dbReference>
<evidence type="ECO:0000313" key="1">
    <source>
        <dbReference type="EMBL" id="SED07288.1"/>
    </source>
</evidence>
<protein>
    <submittedName>
        <fullName evidence="1">Uncharacterized protein</fullName>
    </submittedName>
</protein>